<reference evidence="6 7" key="1">
    <citation type="submission" date="2016-09" db="EMBL/GenBank/DDBJ databases">
        <authorList>
            <person name="Capua I."/>
            <person name="De Benedictis P."/>
            <person name="Joannis T."/>
            <person name="Lombin L.H."/>
            <person name="Cattoli G."/>
        </authorList>
    </citation>
    <scope>NUCLEOTIDE SEQUENCE [LARGE SCALE GENOMIC DNA]</scope>
    <source>
        <strain evidence="6 7">LMG 25899</strain>
    </source>
</reference>
<evidence type="ECO:0000313" key="7">
    <source>
        <dbReference type="Proteomes" id="UP000095256"/>
    </source>
</evidence>
<gene>
    <name evidence="6" type="ORF">BCR26_15150</name>
</gene>
<dbReference type="SUPFAM" id="SSF46785">
    <property type="entry name" value="Winged helix' DNA-binding domain"/>
    <property type="match status" value="1"/>
</dbReference>
<dbReference type="GO" id="GO:0003677">
    <property type="term" value="F:DNA binding"/>
    <property type="evidence" value="ECO:0007669"/>
    <property type="project" value="UniProtKB-KW"/>
</dbReference>
<dbReference type="Pfam" id="PF03466">
    <property type="entry name" value="LysR_substrate"/>
    <property type="match status" value="1"/>
</dbReference>
<dbReference type="GO" id="GO:0005829">
    <property type="term" value="C:cytosol"/>
    <property type="evidence" value="ECO:0007669"/>
    <property type="project" value="TreeGrafter"/>
</dbReference>
<accession>A0A1E5KWI0</accession>
<name>A0A1E5KWI0_9ENTE</name>
<dbReference type="Gene3D" id="1.10.10.10">
    <property type="entry name" value="Winged helix-like DNA-binding domain superfamily/Winged helix DNA-binding domain"/>
    <property type="match status" value="1"/>
</dbReference>
<dbReference type="Gene3D" id="3.40.190.290">
    <property type="match status" value="1"/>
</dbReference>
<dbReference type="STRING" id="762845.BCR26_15150"/>
<protein>
    <recommendedName>
        <fullName evidence="5">HTH lysR-type domain-containing protein</fullName>
    </recommendedName>
</protein>
<dbReference type="PANTHER" id="PTHR30419">
    <property type="entry name" value="HTH-TYPE TRANSCRIPTIONAL REGULATOR YBHD"/>
    <property type="match status" value="1"/>
</dbReference>
<dbReference type="AlphaFoldDB" id="A0A1E5KWI0"/>
<dbReference type="GO" id="GO:0003700">
    <property type="term" value="F:DNA-binding transcription factor activity"/>
    <property type="evidence" value="ECO:0007669"/>
    <property type="project" value="InterPro"/>
</dbReference>
<dbReference type="Pfam" id="PF00126">
    <property type="entry name" value="HTH_1"/>
    <property type="match status" value="1"/>
</dbReference>
<organism evidence="6 7">
    <name type="scientific">Enterococcus rivorum</name>
    <dbReference type="NCBI Taxonomy" id="762845"/>
    <lineage>
        <taxon>Bacteria</taxon>
        <taxon>Bacillati</taxon>
        <taxon>Bacillota</taxon>
        <taxon>Bacilli</taxon>
        <taxon>Lactobacillales</taxon>
        <taxon>Enterococcaceae</taxon>
        <taxon>Enterococcus</taxon>
    </lineage>
</organism>
<dbReference type="PRINTS" id="PR00039">
    <property type="entry name" value="HTHLYSR"/>
</dbReference>
<keyword evidence="2" id="KW-0805">Transcription regulation</keyword>
<dbReference type="CDD" id="cd05466">
    <property type="entry name" value="PBP2_LTTR_substrate"/>
    <property type="match status" value="1"/>
</dbReference>
<evidence type="ECO:0000259" key="5">
    <source>
        <dbReference type="PROSITE" id="PS50931"/>
    </source>
</evidence>
<dbReference type="Proteomes" id="UP000095256">
    <property type="component" value="Unassembled WGS sequence"/>
</dbReference>
<dbReference type="OrthoDB" id="9778774at2"/>
<dbReference type="InterPro" id="IPR036390">
    <property type="entry name" value="WH_DNA-bd_sf"/>
</dbReference>
<sequence>MDLRLLNYFVILSEEMNYRKAAERLYITQPTLSQQIKQLEQNLSLTLFNRSGNQLILTPEGELLKIEAYRLFKNISELELALANCKEQVSKEIVIGVTGASLLVQPIVEFSKIFPNNKIQVHERSYTSLLPRVLNGSLDMGISYTPEFLDENLIFKKIGNDKCCCVVNQKHDLFTQQEISLIELLKYPLVLPHPNLAVRKYLKSYENKEHIYLDPLYEMPNYSSCLELVKQNLGVSLLPYSFIKNGFDKELKIIEVTDFDELIGVSLFYRRDKAFNTFEKSLTEMIANYLF</sequence>
<dbReference type="EMBL" id="MIEK01000032">
    <property type="protein sequence ID" value="OEH81979.1"/>
    <property type="molecule type" value="Genomic_DNA"/>
</dbReference>
<evidence type="ECO:0000256" key="3">
    <source>
        <dbReference type="ARBA" id="ARBA00023125"/>
    </source>
</evidence>
<keyword evidence="7" id="KW-1185">Reference proteome</keyword>
<proteinExistence type="inferred from homology"/>
<evidence type="ECO:0000256" key="1">
    <source>
        <dbReference type="ARBA" id="ARBA00009437"/>
    </source>
</evidence>
<dbReference type="InterPro" id="IPR005119">
    <property type="entry name" value="LysR_subst-bd"/>
</dbReference>
<dbReference type="FunFam" id="1.10.10.10:FF:000001">
    <property type="entry name" value="LysR family transcriptional regulator"/>
    <property type="match status" value="1"/>
</dbReference>
<dbReference type="InterPro" id="IPR050950">
    <property type="entry name" value="HTH-type_LysR_regulators"/>
</dbReference>
<dbReference type="PROSITE" id="PS50931">
    <property type="entry name" value="HTH_LYSR"/>
    <property type="match status" value="1"/>
</dbReference>
<evidence type="ECO:0000313" key="6">
    <source>
        <dbReference type="EMBL" id="OEH81979.1"/>
    </source>
</evidence>
<evidence type="ECO:0000256" key="4">
    <source>
        <dbReference type="ARBA" id="ARBA00023163"/>
    </source>
</evidence>
<dbReference type="SUPFAM" id="SSF53850">
    <property type="entry name" value="Periplasmic binding protein-like II"/>
    <property type="match status" value="1"/>
</dbReference>
<dbReference type="RefSeq" id="WP_069699053.1">
    <property type="nucleotide sequence ID" value="NZ_JAGGMA010000014.1"/>
</dbReference>
<keyword evidence="3" id="KW-0238">DNA-binding</keyword>
<dbReference type="InterPro" id="IPR036388">
    <property type="entry name" value="WH-like_DNA-bd_sf"/>
</dbReference>
<feature type="domain" description="HTH lysR-type" evidence="5">
    <location>
        <begin position="1"/>
        <end position="58"/>
    </location>
</feature>
<evidence type="ECO:0000256" key="2">
    <source>
        <dbReference type="ARBA" id="ARBA00023015"/>
    </source>
</evidence>
<keyword evidence="4" id="KW-0804">Transcription</keyword>
<comment type="similarity">
    <text evidence="1">Belongs to the LysR transcriptional regulatory family.</text>
</comment>
<comment type="caution">
    <text evidence="6">The sequence shown here is derived from an EMBL/GenBank/DDBJ whole genome shotgun (WGS) entry which is preliminary data.</text>
</comment>
<dbReference type="InterPro" id="IPR000847">
    <property type="entry name" value="LysR_HTH_N"/>
</dbReference>